<organism evidence="2">
    <name type="scientific">Leptospirillum ferriphilum</name>
    <dbReference type="NCBI Taxonomy" id="178606"/>
    <lineage>
        <taxon>Bacteria</taxon>
        <taxon>Pseudomonadati</taxon>
        <taxon>Nitrospirota</taxon>
        <taxon>Nitrospiria</taxon>
        <taxon>Nitrospirales</taxon>
        <taxon>Nitrospiraceae</taxon>
        <taxon>Leptospirillum</taxon>
    </lineage>
</organism>
<dbReference type="EMBL" id="DTMM01000010">
    <property type="protein sequence ID" value="HFT92456.1"/>
    <property type="molecule type" value="Genomic_DNA"/>
</dbReference>
<dbReference type="Pfam" id="PF04025">
    <property type="entry name" value="RemA-like"/>
    <property type="match status" value="1"/>
</dbReference>
<dbReference type="HAMAP" id="MF_01503">
    <property type="entry name" value="RemA"/>
    <property type="match status" value="1"/>
</dbReference>
<comment type="similarity">
    <text evidence="1">Belongs to the RemA family.</text>
</comment>
<reference evidence="2" key="1">
    <citation type="journal article" date="2020" name="mSystems">
        <title>Genome- and Community-Level Interaction Insights into Carbon Utilization and Element Cycling Functions of Hydrothermarchaeota in Hydrothermal Sediment.</title>
        <authorList>
            <person name="Zhou Z."/>
            <person name="Liu Y."/>
            <person name="Xu W."/>
            <person name="Pan J."/>
            <person name="Luo Z.H."/>
            <person name="Li M."/>
        </authorList>
    </citation>
    <scope>NUCLEOTIDE SEQUENCE [LARGE SCALE GENOMIC DNA]</scope>
    <source>
        <strain evidence="2">SpSt-902</strain>
    </source>
</reference>
<name>A0A7C3QUU9_9BACT</name>
<evidence type="ECO:0000313" key="2">
    <source>
        <dbReference type="EMBL" id="HFT92456.1"/>
    </source>
</evidence>
<sequence length="94" mass="10141">MSNKSHGFVNIGLGNLVSLEHIISVVGVNSAPVRRMKDAAQEKSLLIDASEGRRTRSVIIMDSGHVILSALQPETLASRLNNWDEELTSEGGTD</sequence>
<accession>A0A7C3QUU9</accession>
<proteinExistence type="inferred from homology"/>
<protein>
    <recommendedName>
        <fullName evidence="1">Putative regulatory protein ENX03_00670</fullName>
    </recommendedName>
</protein>
<evidence type="ECO:0000256" key="1">
    <source>
        <dbReference type="HAMAP-Rule" id="MF_01503"/>
    </source>
</evidence>
<dbReference type="PANTHER" id="PTHR38449">
    <property type="entry name" value="REGULATORY PROTEIN TM_1690-RELATED"/>
    <property type="match status" value="1"/>
</dbReference>
<dbReference type="AlphaFoldDB" id="A0A7C3QUU9"/>
<comment type="caution">
    <text evidence="2">The sequence shown here is derived from an EMBL/GenBank/DDBJ whole genome shotgun (WGS) entry which is preliminary data.</text>
</comment>
<gene>
    <name evidence="2" type="ORF">ENX03_00670</name>
</gene>
<dbReference type="InterPro" id="IPR007169">
    <property type="entry name" value="RemA-like"/>
</dbReference>
<dbReference type="PANTHER" id="PTHR38449:SF1">
    <property type="entry name" value="REGULATORY PROTEIN SSL2874-RELATED"/>
    <property type="match status" value="1"/>
</dbReference>
<dbReference type="NCBIfam" id="NF003315">
    <property type="entry name" value="PRK04323.1"/>
    <property type="match status" value="1"/>
</dbReference>